<evidence type="ECO:0000313" key="2">
    <source>
        <dbReference type="EMBL" id="TKT94254.1"/>
    </source>
</evidence>
<dbReference type="EMBL" id="SZVO01000001">
    <property type="protein sequence ID" value="TKT94254.1"/>
    <property type="molecule type" value="Genomic_DNA"/>
</dbReference>
<protein>
    <recommendedName>
        <fullName evidence="4">Metal-dependent hydrolase</fullName>
    </recommendedName>
</protein>
<accession>A0A4U6DHQ5</accession>
<dbReference type="AlphaFoldDB" id="A0A4U6DHQ5"/>
<dbReference type="OrthoDB" id="327431at2"/>
<evidence type="ECO:0000313" key="3">
    <source>
        <dbReference type="Proteomes" id="UP000304900"/>
    </source>
</evidence>
<keyword evidence="1" id="KW-1133">Transmembrane helix</keyword>
<comment type="caution">
    <text evidence="2">The sequence shown here is derived from an EMBL/GenBank/DDBJ whole genome shotgun (WGS) entry which is preliminary data.</text>
</comment>
<feature type="transmembrane region" description="Helical" evidence="1">
    <location>
        <begin position="63"/>
        <end position="86"/>
    </location>
</feature>
<keyword evidence="1" id="KW-0472">Membrane</keyword>
<evidence type="ECO:0000256" key="1">
    <source>
        <dbReference type="SAM" id="Phobius"/>
    </source>
</evidence>
<dbReference type="RefSeq" id="WP_137338542.1">
    <property type="nucleotide sequence ID" value="NZ_SZVO01000001.1"/>
</dbReference>
<feature type="transmembrane region" description="Helical" evidence="1">
    <location>
        <begin position="189"/>
        <end position="211"/>
    </location>
</feature>
<evidence type="ECO:0008006" key="4">
    <source>
        <dbReference type="Google" id="ProtNLM"/>
    </source>
</evidence>
<reference evidence="2 3" key="1">
    <citation type="submission" date="2019-05" db="EMBL/GenBank/DDBJ databases">
        <title>Dyadobacter AR-3-8 sp. nov., isolated from arctic soil.</title>
        <authorList>
            <person name="Chaudhary D.K."/>
        </authorList>
    </citation>
    <scope>NUCLEOTIDE SEQUENCE [LARGE SCALE GENOMIC DNA]</scope>
    <source>
        <strain evidence="2 3">AR-3-8</strain>
    </source>
</reference>
<feature type="transmembrane region" description="Helical" evidence="1">
    <location>
        <begin position="21"/>
        <end position="43"/>
    </location>
</feature>
<proteinExistence type="predicted"/>
<feature type="transmembrane region" description="Helical" evidence="1">
    <location>
        <begin position="132"/>
        <end position="152"/>
    </location>
</feature>
<organism evidence="2 3">
    <name type="scientific">Dyadobacter frigoris</name>
    <dbReference type="NCBI Taxonomy" id="2576211"/>
    <lineage>
        <taxon>Bacteria</taxon>
        <taxon>Pseudomonadati</taxon>
        <taxon>Bacteroidota</taxon>
        <taxon>Cytophagia</taxon>
        <taxon>Cytophagales</taxon>
        <taxon>Spirosomataceae</taxon>
        <taxon>Dyadobacter</taxon>
    </lineage>
</organism>
<keyword evidence="1" id="KW-0812">Transmembrane</keyword>
<feature type="transmembrane region" description="Helical" evidence="1">
    <location>
        <begin position="93"/>
        <end position="112"/>
    </location>
</feature>
<keyword evidence="3" id="KW-1185">Reference proteome</keyword>
<name>A0A4U6DHQ5_9BACT</name>
<gene>
    <name evidence="2" type="ORF">FDK13_03310</name>
</gene>
<sequence length="222" mass="25082">MFLGHYGLALAAKKIAPKVSLTMLFVAVEFVDILWPFLLLFHIETVKIHPGFTEVTPFEFVHYPYTHSLFMGIVWGLIVGGGYWFFKKDVKSAVIVGLAVLSHWFLDVVVHIPDLPLTPFGDFKVGMGLWNYKMITILLESIIFFGGVYIYAKNTKAINAQGTWGLWIMTGFFVLANAYNMFGPPPEDNIMMLLVSFVVLQVIVLGLAWWVDGNRVEESIDL</sequence>
<feature type="transmembrane region" description="Helical" evidence="1">
    <location>
        <begin position="164"/>
        <end position="183"/>
    </location>
</feature>
<dbReference type="Proteomes" id="UP000304900">
    <property type="component" value="Unassembled WGS sequence"/>
</dbReference>